<evidence type="ECO:0000313" key="3">
    <source>
        <dbReference type="Proteomes" id="UP000594129"/>
    </source>
</evidence>
<name>A0A7M1RTF4_9CAUD</name>
<dbReference type="GO" id="GO:0016788">
    <property type="term" value="F:hydrolase activity, acting on ester bonds"/>
    <property type="evidence" value="ECO:0007669"/>
    <property type="project" value="InterPro"/>
</dbReference>
<dbReference type="SMART" id="SM00497">
    <property type="entry name" value="IENR1"/>
    <property type="match status" value="1"/>
</dbReference>
<evidence type="ECO:0000313" key="2">
    <source>
        <dbReference type="EMBL" id="QOR57727.1"/>
    </source>
</evidence>
<feature type="domain" description="NUMOD4" evidence="1">
    <location>
        <begin position="3"/>
        <end position="64"/>
    </location>
</feature>
<dbReference type="Pfam" id="PF07463">
    <property type="entry name" value="NUMOD4"/>
    <property type="match status" value="1"/>
</dbReference>
<dbReference type="Gene3D" id="3.90.75.20">
    <property type="match status" value="1"/>
</dbReference>
<dbReference type="InterPro" id="IPR010902">
    <property type="entry name" value="NUMOD4"/>
</dbReference>
<accession>A0A7M1RTF4</accession>
<dbReference type="Gene3D" id="1.10.10.10">
    <property type="entry name" value="Winged helix-like DNA-binding domain superfamily/Winged helix DNA-binding domain"/>
    <property type="match status" value="1"/>
</dbReference>
<dbReference type="InterPro" id="IPR036388">
    <property type="entry name" value="WH-like_DNA-bd_sf"/>
</dbReference>
<reference evidence="2 3" key="1">
    <citation type="submission" date="2020-07" db="EMBL/GenBank/DDBJ databases">
        <title>Taxonomic proposal: Crassvirales, a new order of highly abundant and diverse bacterial viruses.</title>
        <authorList>
            <person name="Shkoporov A.N."/>
            <person name="Stockdale S.R."/>
            <person name="Guerin E."/>
            <person name="Ross R.P."/>
            <person name="Hill C."/>
        </authorList>
    </citation>
    <scope>NUCLEOTIDE SEQUENCE [LARGE SCALE GENOMIC DNA]</scope>
</reference>
<dbReference type="EMBL" id="MT774409">
    <property type="protein sequence ID" value="QOR57727.1"/>
    <property type="molecule type" value="Genomic_DNA"/>
</dbReference>
<dbReference type="SUPFAM" id="SSF54060">
    <property type="entry name" value="His-Me finger endonucleases"/>
    <property type="match status" value="1"/>
</dbReference>
<proteinExistence type="predicted"/>
<dbReference type="RefSeq" id="YP_010113367.1">
    <property type="nucleotide sequence ID" value="NC_055902.1"/>
</dbReference>
<evidence type="ECO:0000259" key="1">
    <source>
        <dbReference type="Pfam" id="PF07463"/>
    </source>
</evidence>
<sequence length="221" mass="26070">MKEIWKTIDETSGKYSVSNLGNVRRNAHYTEVSPYKNKPYINKAFYKETLLKLYKDLSGYLIVYLQIDDKTRVIRKVHRLVANAFIPNPNNLPYVNHKDEIKTNNVVSNLEWCDPKYNANYGTRNDALRKQNGRRVGQYTLDGNLIKIWDSVQQAAFSFGVKTTSCITRVCKHLPGRNTYRGFRWEYVDNEQYRLKGLTRELLIDIRDKINIILDTNYERY</sequence>
<dbReference type="InterPro" id="IPR044925">
    <property type="entry name" value="His-Me_finger_sf"/>
</dbReference>
<keyword evidence="3" id="KW-1185">Reference proteome</keyword>
<dbReference type="InterPro" id="IPR003647">
    <property type="entry name" value="Intron_nuc_1_rpt"/>
</dbReference>
<dbReference type="SUPFAM" id="SSF64496">
    <property type="entry name" value="DNA-binding domain of intron-encoded endonucleases"/>
    <property type="match status" value="1"/>
</dbReference>
<dbReference type="GeneID" id="65131886"/>
<dbReference type="KEGG" id="vg:65131886"/>
<protein>
    <submittedName>
        <fullName evidence="2">Endodeoxyribonuclease</fullName>
    </submittedName>
</protein>
<organism evidence="2 3">
    <name type="scientific">uncultured phage cr131_1</name>
    <dbReference type="NCBI Taxonomy" id="2772093"/>
    <lineage>
        <taxon>Viruses</taxon>
        <taxon>Duplodnaviria</taxon>
        <taxon>Heunggongvirae</taxon>
        <taxon>Uroviricota</taxon>
        <taxon>Caudoviricetes</taxon>
        <taxon>Crassvirales</taxon>
        <taxon>Suoliviridae</taxon>
        <taxon>Oafivirinae</taxon>
        <taxon>Cacepaovirus</taxon>
        <taxon>Cacepaovirus simiae</taxon>
    </lineage>
</organism>
<dbReference type="Proteomes" id="UP000594129">
    <property type="component" value="Segment"/>
</dbReference>